<dbReference type="GO" id="GO:0016616">
    <property type="term" value="F:oxidoreductase activity, acting on the CH-OH group of donors, NAD or NADP as acceptor"/>
    <property type="evidence" value="ECO:0007669"/>
    <property type="project" value="UniProtKB-ARBA"/>
</dbReference>
<gene>
    <name evidence="3" type="ORF">SAMN05428998_11589</name>
</gene>
<evidence type="ECO:0000313" key="3">
    <source>
        <dbReference type="EMBL" id="SMF43734.1"/>
    </source>
</evidence>
<dbReference type="AlphaFoldDB" id="A0A1Y6C3P9"/>
<dbReference type="FunFam" id="3.40.50.720:FF:000084">
    <property type="entry name" value="Short-chain dehydrogenase reductase"/>
    <property type="match status" value="1"/>
</dbReference>
<dbReference type="InterPro" id="IPR036291">
    <property type="entry name" value="NAD(P)-bd_dom_sf"/>
</dbReference>
<dbReference type="EMBL" id="FWZX01000015">
    <property type="protein sequence ID" value="SMF43734.1"/>
    <property type="molecule type" value="Genomic_DNA"/>
</dbReference>
<name>A0A1Y6C3P9_9PROT</name>
<protein>
    <submittedName>
        <fullName evidence="3">NAD(P)-dependent dehydrogenase, short-chain alcohol dehydrogenase family</fullName>
    </submittedName>
</protein>
<dbReference type="GO" id="GO:0030497">
    <property type="term" value="P:fatty acid elongation"/>
    <property type="evidence" value="ECO:0007669"/>
    <property type="project" value="TreeGrafter"/>
</dbReference>
<reference evidence="3 4" key="1">
    <citation type="submission" date="2017-04" db="EMBL/GenBank/DDBJ databases">
        <authorList>
            <person name="Afonso C.L."/>
            <person name="Miller P.J."/>
            <person name="Scott M.A."/>
            <person name="Spackman E."/>
            <person name="Goraichik I."/>
            <person name="Dimitrov K.M."/>
            <person name="Suarez D.L."/>
            <person name="Swayne D.E."/>
        </authorList>
    </citation>
    <scope>NUCLEOTIDE SEQUENCE [LARGE SCALE GENOMIC DNA]</scope>
    <source>
        <strain evidence="3 4">USBA 355</strain>
    </source>
</reference>
<dbReference type="PROSITE" id="PS00061">
    <property type="entry name" value="ADH_SHORT"/>
    <property type="match status" value="1"/>
</dbReference>
<evidence type="ECO:0000313" key="4">
    <source>
        <dbReference type="Proteomes" id="UP000192917"/>
    </source>
</evidence>
<dbReference type="SMART" id="SM00822">
    <property type="entry name" value="PKS_KR"/>
    <property type="match status" value="1"/>
</dbReference>
<dbReference type="SUPFAM" id="SSF51735">
    <property type="entry name" value="NAD(P)-binding Rossmann-fold domains"/>
    <property type="match status" value="1"/>
</dbReference>
<dbReference type="Gene3D" id="3.40.50.720">
    <property type="entry name" value="NAD(P)-binding Rossmann-like Domain"/>
    <property type="match status" value="1"/>
</dbReference>
<feature type="domain" description="Ketoreductase" evidence="2">
    <location>
        <begin position="5"/>
        <end position="184"/>
    </location>
</feature>
<sequence>MTEQQTVLVTGGASGIGLAIVEAALAEGWRAVVVDANEASLERCRETLGQAKESLRFERLDVSDEGAVVRCLAACDEAFGPLTGVVNSAGIGRDVPALETSAALFRSILEVNLIGSFLVAREAAKRMRARGRGAIVNITSVSGIAGNEGRVAYGSSKGGVITMTKVLAVELAPLGIRVNAIAPGPIDTPLARQAHTPEARAAWLSVVPQRRYGAPADIAASALFLLDERKSGYLTGQTINVDGGFTAAGLMTGRSAAQTPPA</sequence>
<dbReference type="Pfam" id="PF13561">
    <property type="entry name" value="adh_short_C2"/>
    <property type="match status" value="1"/>
</dbReference>
<organism evidence="3 4">
    <name type="scientific">Tistlia consotensis USBA 355</name>
    <dbReference type="NCBI Taxonomy" id="560819"/>
    <lineage>
        <taxon>Bacteria</taxon>
        <taxon>Pseudomonadati</taxon>
        <taxon>Pseudomonadota</taxon>
        <taxon>Alphaproteobacteria</taxon>
        <taxon>Rhodospirillales</taxon>
        <taxon>Rhodovibrionaceae</taxon>
        <taxon>Tistlia</taxon>
    </lineage>
</organism>
<dbReference type="PANTHER" id="PTHR42760">
    <property type="entry name" value="SHORT-CHAIN DEHYDROGENASES/REDUCTASES FAMILY MEMBER"/>
    <property type="match status" value="1"/>
</dbReference>
<dbReference type="PRINTS" id="PR00080">
    <property type="entry name" value="SDRFAMILY"/>
</dbReference>
<dbReference type="PRINTS" id="PR00081">
    <property type="entry name" value="GDHRDH"/>
</dbReference>
<dbReference type="RefSeq" id="WP_085124049.1">
    <property type="nucleotide sequence ID" value="NZ_FWZX01000015.1"/>
</dbReference>
<proteinExistence type="inferred from homology"/>
<keyword evidence="4" id="KW-1185">Reference proteome</keyword>
<dbReference type="InterPro" id="IPR020904">
    <property type="entry name" value="Sc_DH/Rdtase_CS"/>
</dbReference>
<dbReference type="PANTHER" id="PTHR42760:SF123">
    <property type="entry name" value="OXIDOREDUCTASE"/>
    <property type="match status" value="1"/>
</dbReference>
<dbReference type="InterPro" id="IPR057326">
    <property type="entry name" value="KR_dom"/>
</dbReference>
<evidence type="ECO:0000256" key="1">
    <source>
        <dbReference type="ARBA" id="ARBA00006484"/>
    </source>
</evidence>
<dbReference type="STRING" id="560819.SAMN05428998_11589"/>
<evidence type="ECO:0000259" key="2">
    <source>
        <dbReference type="SMART" id="SM00822"/>
    </source>
</evidence>
<dbReference type="CDD" id="cd05233">
    <property type="entry name" value="SDR_c"/>
    <property type="match status" value="1"/>
</dbReference>
<dbReference type="Proteomes" id="UP000192917">
    <property type="component" value="Unassembled WGS sequence"/>
</dbReference>
<dbReference type="InterPro" id="IPR002347">
    <property type="entry name" value="SDR_fam"/>
</dbReference>
<comment type="similarity">
    <text evidence="1">Belongs to the short-chain dehydrogenases/reductases (SDR) family.</text>
</comment>
<accession>A0A1Y6C3P9</accession>